<proteinExistence type="predicted"/>
<evidence type="ECO:0000313" key="10">
    <source>
        <dbReference type="EMBL" id="ABI66681.1"/>
    </source>
</evidence>
<dbReference type="AlphaFoldDB" id="Q0AM12"/>
<dbReference type="InterPro" id="IPR050297">
    <property type="entry name" value="LipidA_mod_glycosyltrf_83"/>
</dbReference>
<feature type="transmembrane region" description="Helical" evidence="8">
    <location>
        <begin position="414"/>
        <end position="434"/>
    </location>
</feature>
<dbReference type="PANTHER" id="PTHR33908:SF3">
    <property type="entry name" value="UNDECAPRENYL PHOSPHATE-ALPHA-4-AMINO-4-DEOXY-L-ARABINOSE ARABINOSYL TRANSFERASE"/>
    <property type="match status" value="1"/>
</dbReference>
<dbReference type="GO" id="GO:0005886">
    <property type="term" value="C:plasma membrane"/>
    <property type="evidence" value="ECO:0007669"/>
    <property type="project" value="UniProtKB-SubCell"/>
</dbReference>
<feature type="transmembrane region" description="Helical" evidence="8">
    <location>
        <begin position="219"/>
        <end position="241"/>
    </location>
</feature>
<evidence type="ECO:0000313" key="11">
    <source>
        <dbReference type="Proteomes" id="UP000001964"/>
    </source>
</evidence>
<reference evidence="10 11" key="1">
    <citation type="submission" date="2006-08" db="EMBL/GenBank/DDBJ databases">
        <title>Complete sequence of Maricaulis maris MCS10.</title>
        <authorList>
            <consortium name="US DOE Joint Genome Institute"/>
            <person name="Copeland A."/>
            <person name="Lucas S."/>
            <person name="Lapidus A."/>
            <person name="Barry K."/>
            <person name="Detter J.C."/>
            <person name="Glavina del Rio T."/>
            <person name="Hammon N."/>
            <person name="Israni S."/>
            <person name="Dalin E."/>
            <person name="Tice H."/>
            <person name="Pitluck S."/>
            <person name="Saunders E."/>
            <person name="Brettin T."/>
            <person name="Bruce D."/>
            <person name="Han C."/>
            <person name="Tapia R."/>
            <person name="Gilna P."/>
            <person name="Schmutz J."/>
            <person name="Larimer F."/>
            <person name="Land M."/>
            <person name="Hauser L."/>
            <person name="Kyrpides N."/>
            <person name="Mikhailova N."/>
            <person name="Viollier P."/>
            <person name="Stephens C."/>
            <person name="Richardson P."/>
        </authorList>
    </citation>
    <scope>NUCLEOTIDE SEQUENCE [LARGE SCALE GENOMIC DNA]</scope>
    <source>
        <strain evidence="10 11">MCS10</strain>
    </source>
</reference>
<dbReference type="GO" id="GO:0000030">
    <property type="term" value="F:mannosyltransferase activity"/>
    <property type="evidence" value="ECO:0007669"/>
    <property type="project" value="InterPro"/>
</dbReference>
<sequence precursor="true">MVRSDLMTDLARGMRAWWVIGLLAALSALAGVFTLPPIDRDESRYAQATAQMLETGNYIEINYLDEPRNKKPVGIYWLQAAAVALTSDAGDRQIWAYRLPSVLGAILAALATFWAGQRLVGREAAFAGAALLATTVLLGIEGGIAKTDGVLVGVTTLAMAALANARSGDRPGWRTALLFWSAIGLGVLIKGPVAPMVAGVSVLTLVVWERKIAWLKPVLVWWGPILTGLIVLPWLISIQLATDGAFLRDALVGDLGPKLVSGHERHGGLPGYHLLVLPVLFFPATLFLIPGAGRMVSALRGDDDRLASAARFLIAWAVPTWVLFELLPTKLPHYVLPLYPALALAAGWGLVELGKAAHWQRLAGWALFAIGAGVFAIFLPYVFITYGNNASWDAIRLAQAGFEGGFQLGLDPYAAAWVFGSGALFLALSAATLTTDRLRPGVLALVFAVLSGLGWQVAARSGAFAEAYAVRLADQVRAARAYSETITGLSPEDIVTASSFTEPSLAFSLGSDTVLGTTEEVLAFAEGRDEPTMLVLDLSRDAELRADLRTEARSVYELRLEMIATEWRPEFSSPVPQEPPWMAADRLRGERLAWMRELGVCHHTLASGTNYARGTNTVLVILFTRCAPEDTPNDPQD</sequence>
<organism evidence="10 11">
    <name type="scientific">Maricaulis maris (strain MCS10)</name>
    <name type="common">Caulobacter maris</name>
    <dbReference type="NCBI Taxonomy" id="394221"/>
    <lineage>
        <taxon>Bacteria</taxon>
        <taxon>Pseudomonadati</taxon>
        <taxon>Pseudomonadota</taxon>
        <taxon>Alphaproteobacteria</taxon>
        <taxon>Maricaulales</taxon>
        <taxon>Maricaulaceae</taxon>
        <taxon>Maricaulis</taxon>
    </lineage>
</organism>
<evidence type="ECO:0000256" key="1">
    <source>
        <dbReference type="ARBA" id="ARBA00004651"/>
    </source>
</evidence>
<keyword evidence="5 8" id="KW-0812">Transmembrane</keyword>
<feature type="transmembrane region" description="Helical" evidence="8">
    <location>
        <begin position="95"/>
        <end position="114"/>
    </location>
</feature>
<evidence type="ECO:0000256" key="8">
    <source>
        <dbReference type="SAM" id="Phobius"/>
    </source>
</evidence>
<feature type="domain" description="ArnT-like N-terminal" evidence="9">
    <location>
        <begin position="39"/>
        <end position="238"/>
    </location>
</feature>
<evidence type="ECO:0000256" key="3">
    <source>
        <dbReference type="ARBA" id="ARBA00022676"/>
    </source>
</evidence>
<evidence type="ECO:0000256" key="7">
    <source>
        <dbReference type="ARBA" id="ARBA00023136"/>
    </source>
</evidence>
<evidence type="ECO:0000256" key="2">
    <source>
        <dbReference type="ARBA" id="ARBA00022475"/>
    </source>
</evidence>
<keyword evidence="3" id="KW-0328">Glycosyltransferase</keyword>
<protein>
    <submittedName>
        <fullName evidence="10">Glycosyl transferase, family 39</fullName>
    </submittedName>
</protein>
<keyword evidence="6 8" id="KW-1133">Transmembrane helix</keyword>
<evidence type="ECO:0000256" key="4">
    <source>
        <dbReference type="ARBA" id="ARBA00022679"/>
    </source>
</evidence>
<dbReference type="Pfam" id="PF02366">
    <property type="entry name" value="PMT"/>
    <property type="match status" value="1"/>
</dbReference>
<name>Q0AM12_MARMM</name>
<feature type="transmembrane region" description="Helical" evidence="8">
    <location>
        <begin position="363"/>
        <end position="384"/>
    </location>
</feature>
<dbReference type="STRING" id="394221.Mmar10_2389"/>
<evidence type="ECO:0000256" key="6">
    <source>
        <dbReference type="ARBA" id="ARBA00022989"/>
    </source>
</evidence>
<feature type="transmembrane region" description="Helical" evidence="8">
    <location>
        <begin position="16"/>
        <end position="35"/>
    </location>
</feature>
<keyword evidence="4 10" id="KW-0808">Transferase</keyword>
<keyword evidence="2" id="KW-1003">Cell membrane</keyword>
<dbReference type="GO" id="GO:0009103">
    <property type="term" value="P:lipopolysaccharide biosynthetic process"/>
    <property type="evidence" value="ECO:0007669"/>
    <property type="project" value="UniProtKB-ARBA"/>
</dbReference>
<dbReference type="eggNOG" id="COG1807">
    <property type="taxonomic scope" value="Bacteria"/>
</dbReference>
<comment type="subcellular location">
    <subcellularLocation>
        <location evidence="1">Cell membrane</location>
        <topology evidence="1">Multi-pass membrane protein</topology>
    </subcellularLocation>
</comment>
<dbReference type="Proteomes" id="UP000001964">
    <property type="component" value="Chromosome"/>
</dbReference>
<dbReference type="PANTHER" id="PTHR33908">
    <property type="entry name" value="MANNOSYLTRANSFERASE YKCB-RELATED"/>
    <property type="match status" value="1"/>
</dbReference>
<dbReference type="RefSeq" id="WP_011644326.1">
    <property type="nucleotide sequence ID" value="NC_008347.1"/>
</dbReference>
<feature type="transmembrane region" description="Helical" evidence="8">
    <location>
        <begin position="271"/>
        <end position="289"/>
    </location>
</feature>
<feature type="transmembrane region" description="Helical" evidence="8">
    <location>
        <begin position="441"/>
        <end position="458"/>
    </location>
</feature>
<feature type="transmembrane region" description="Helical" evidence="8">
    <location>
        <begin position="120"/>
        <end position="140"/>
    </location>
</feature>
<dbReference type="KEGG" id="mmr:Mmar10_2389"/>
<dbReference type="CAZy" id="GT83">
    <property type="family name" value="Glycosyltransferase Family 83"/>
</dbReference>
<evidence type="ECO:0000256" key="5">
    <source>
        <dbReference type="ARBA" id="ARBA00022692"/>
    </source>
</evidence>
<gene>
    <name evidence="10" type="ordered locus">Mmar10_2389</name>
</gene>
<dbReference type="InterPro" id="IPR003342">
    <property type="entry name" value="ArnT-like_N"/>
</dbReference>
<keyword evidence="11" id="KW-1185">Reference proteome</keyword>
<dbReference type="GO" id="GO:0010041">
    <property type="term" value="P:response to iron(III) ion"/>
    <property type="evidence" value="ECO:0007669"/>
    <property type="project" value="TreeGrafter"/>
</dbReference>
<dbReference type="EMBL" id="CP000449">
    <property type="protein sequence ID" value="ABI66681.1"/>
    <property type="molecule type" value="Genomic_DNA"/>
</dbReference>
<accession>Q0AM12</accession>
<feature type="transmembrane region" description="Helical" evidence="8">
    <location>
        <begin position="177"/>
        <end position="207"/>
    </location>
</feature>
<dbReference type="GO" id="GO:0006493">
    <property type="term" value="P:protein O-linked glycosylation"/>
    <property type="evidence" value="ECO:0007669"/>
    <property type="project" value="InterPro"/>
</dbReference>
<feature type="transmembrane region" description="Helical" evidence="8">
    <location>
        <begin position="309"/>
        <end position="327"/>
    </location>
</feature>
<feature type="transmembrane region" description="Helical" evidence="8">
    <location>
        <begin position="333"/>
        <end position="351"/>
    </location>
</feature>
<dbReference type="GO" id="GO:0016763">
    <property type="term" value="F:pentosyltransferase activity"/>
    <property type="evidence" value="ECO:0007669"/>
    <property type="project" value="TreeGrafter"/>
</dbReference>
<evidence type="ECO:0000259" key="9">
    <source>
        <dbReference type="Pfam" id="PF02366"/>
    </source>
</evidence>
<keyword evidence="7 8" id="KW-0472">Membrane</keyword>
<dbReference type="HOGENOM" id="CLU_019200_1_0_5"/>